<accession>A0ABW3VTH7</accession>
<organism evidence="1 2">
    <name type="scientific">Nocardioides ginsengisoli</name>
    <dbReference type="NCBI Taxonomy" id="363868"/>
    <lineage>
        <taxon>Bacteria</taxon>
        <taxon>Bacillati</taxon>
        <taxon>Actinomycetota</taxon>
        <taxon>Actinomycetes</taxon>
        <taxon>Propionibacteriales</taxon>
        <taxon>Nocardioidaceae</taxon>
        <taxon>Nocardioides</taxon>
    </lineage>
</organism>
<dbReference type="EMBL" id="JBHTLX010000003">
    <property type="protein sequence ID" value="MFD1246346.1"/>
    <property type="molecule type" value="Genomic_DNA"/>
</dbReference>
<keyword evidence="2" id="KW-1185">Reference proteome</keyword>
<reference evidence="2" key="1">
    <citation type="journal article" date="2019" name="Int. J. Syst. Evol. Microbiol.">
        <title>The Global Catalogue of Microorganisms (GCM) 10K type strain sequencing project: providing services to taxonomists for standard genome sequencing and annotation.</title>
        <authorList>
            <consortium name="The Broad Institute Genomics Platform"/>
            <consortium name="The Broad Institute Genome Sequencing Center for Infectious Disease"/>
            <person name="Wu L."/>
            <person name="Ma J."/>
        </authorList>
    </citation>
    <scope>NUCLEOTIDE SEQUENCE [LARGE SCALE GENOMIC DNA]</scope>
    <source>
        <strain evidence="2">CCUG 52478</strain>
    </source>
</reference>
<name>A0ABW3VTH7_9ACTN</name>
<evidence type="ECO:0008006" key="3">
    <source>
        <dbReference type="Google" id="ProtNLM"/>
    </source>
</evidence>
<protein>
    <recommendedName>
        <fullName evidence="3">ATP-binding protein</fullName>
    </recommendedName>
</protein>
<proteinExistence type="predicted"/>
<comment type="caution">
    <text evidence="1">The sequence shown here is derived from an EMBL/GenBank/DDBJ whole genome shotgun (WGS) entry which is preliminary data.</text>
</comment>
<evidence type="ECO:0000313" key="1">
    <source>
        <dbReference type="EMBL" id="MFD1246346.1"/>
    </source>
</evidence>
<gene>
    <name evidence="1" type="ORF">ACFQ3F_00960</name>
</gene>
<dbReference type="Proteomes" id="UP001597229">
    <property type="component" value="Unassembled WGS sequence"/>
</dbReference>
<sequence>MTDDELLAMLGEAVAEEAAVSDRRRAAARAAFTWRSVDAELAELLHDSALDAGAAIRSSGATEPRTLSFGHTGLTLEVEVDGDALLGQVIGGSASDAPATVVLERPDADPASVVADVGGFFRIDGVGTGAVRFVVQQAGWSLTTPWVTL</sequence>
<dbReference type="RefSeq" id="WP_367922055.1">
    <property type="nucleotide sequence ID" value="NZ_BAABAC010000051.1"/>
</dbReference>
<evidence type="ECO:0000313" key="2">
    <source>
        <dbReference type="Proteomes" id="UP001597229"/>
    </source>
</evidence>